<proteinExistence type="predicted"/>
<name>A0A518F0F3_9BACT</name>
<gene>
    <name evidence="2" type="ORF">Poly30_53590</name>
</gene>
<dbReference type="Proteomes" id="UP000320390">
    <property type="component" value="Chromosome"/>
</dbReference>
<evidence type="ECO:0000313" key="2">
    <source>
        <dbReference type="EMBL" id="QDV09799.1"/>
    </source>
</evidence>
<protein>
    <recommendedName>
        <fullName evidence="1">Beta-lactamase class A catalytic domain-containing protein</fullName>
    </recommendedName>
</protein>
<organism evidence="2 3">
    <name type="scientific">Saltatorellus ferox</name>
    <dbReference type="NCBI Taxonomy" id="2528018"/>
    <lineage>
        <taxon>Bacteria</taxon>
        <taxon>Pseudomonadati</taxon>
        <taxon>Planctomycetota</taxon>
        <taxon>Planctomycetia</taxon>
        <taxon>Planctomycetia incertae sedis</taxon>
        <taxon>Saltatorellus</taxon>
    </lineage>
</organism>
<dbReference type="SUPFAM" id="SSF56601">
    <property type="entry name" value="beta-lactamase/transpeptidase-like"/>
    <property type="match status" value="1"/>
</dbReference>
<feature type="domain" description="Beta-lactamase class A catalytic" evidence="1">
    <location>
        <begin position="69"/>
        <end position="266"/>
    </location>
</feature>
<sequence length="399" mass="43927">MGCQGAPSLEAQRHEPDLLTELMAADPGRFSSLLATADDQRLKIELAIVVEGEDGSPTLERHSFDAGPEYFYPASSVKTCAAIAAALQLRDLGARSGLEGEVSLDTPLRFQPLFEGEVVEEQDASHRDGGTITLAHEMRKVFLVSDNGAYNRLYEFAGNAYLNERMRAAGLESTRILHRLSEFHAPEDQLKTPRVELLRDGQPIAAVPERVRGLDESNAALSGTSIGRGYMRGGELVEEPMSFVQKNYIQLRDLQDMQIMLLRPDVRIPGRPASAGFALEPDDRELMRAAMAATPGGSTDPVYDSEAYPDSYSKFLGPGVWRVLPKDEVTIRDKVGRAYGFSITNSEVTEKSTGRAFFLAATLYHNPNGILNDNLYDYPVADRFLEDLGEVVARHVFGD</sequence>
<dbReference type="InterPro" id="IPR045155">
    <property type="entry name" value="Beta-lactam_cat"/>
</dbReference>
<dbReference type="Gene3D" id="3.40.710.10">
    <property type="entry name" value="DD-peptidase/beta-lactamase superfamily"/>
    <property type="match status" value="1"/>
</dbReference>
<evidence type="ECO:0000313" key="3">
    <source>
        <dbReference type="Proteomes" id="UP000320390"/>
    </source>
</evidence>
<dbReference type="InterPro" id="IPR012338">
    <property type="entry name" value="Beta-lactam/transpept-like"/>
</dbReference>
<dbReference type="AlphaFoldDB" id="A0A518F0F3"/>
<dbReference type="GO" id="GO:0030655">
    <property type="term" value="P:beta-lactam antibiotic catabolic process"/>
    <property type="evidence" value="ECO:0007669"/>
    <property type="project" value="InterPro"/>
</dbReference>
<accession>A0A518F0F3</accession>
<keyword evidence="3" id="KW-1185">Reference proteome</keyword>
<dbReference type="Pfam" id="PF13354">
    <property type="entry name" value="Beta-lactamase2"/>
    <property type="match status" value="1"/>
</dbReference>
<evidence type="ECO:0000259" key="1">
    <source>
        <dbReference type="Pfam" id="PF13354"/>
    </source>
</evidence>
<dbReference type="GO" id="GO:0008800">
    <property type="term" value="F:beta-lactamase activity"/>
    <property type="evidence" value="ECO:0007669"/>
    <property type="project" value="InterPro"/>
</dbReference>
<dbReference type="EMBL" id="CP036434">
    <property type="protein sequence ID" value="QDV09799.1"/>
    <property type="molecule type" value="Genomic_DNA"/>
</dbReference>
<reference evidence="2 3" key="1">
    <citation type="submission" date="2019-02" db="EMBL/GenBank/DDBJ databases">
        <title>Deep-cultivation of Planctomycetes and their phenomic and genomic characterization uncovers novel biology.</title>
        <authorList>
            <person name="Wiegand S."/>
            <person name="Jogler M."/>
            <person name="Boedeker C."/>
            <person name="Pinto D."/>
            <person name="Vollmers J."/>
            <person name="Rivas-Marin E."/>
            <person name="Kohn T."/>
            <person name="Peeters S.H."/>
            <person name="Heuer A."/>
            <person name="Rast P."/>
            <person name="Oberbeckmann S."/>
            <person name="Bunk B."/>
            <person name="Jeske O."/>
            <person name="Meyerdierks A."/>
            <person name="Storesund J.E."/>
            <person name="Kallscheuer N."/>
            <person name="Luecker S."/>
            <person name="Lage O.M."/>
            <person name="Pohl T."/>
            <person name="Merkel B.J."/>
            <person name="Hornburger P."/>
            <person name="Mueller R.-W."/>
            <person name="Bruemmer F."/>
            <person name="Labrenz M."/>
            <person name="Spormann A.M."/>
            <person name="Op den Camp H."/>
            <person name="Overmann J."/>
            <person name="Amann R."/>
            <person name="Jetten M.S.M."/>
            <person name="Mascher T."/>
            <person name="Medema M.H."/>
            <person name="Devos D.P."/>
            <person name="Kaster A.-K."/>
            <person name="Ovreas L."/>
            <person name="Rohde M."/>
            <person name="Galperin M.Y."/>
            <person name="Jogler C."/>
        </authorList>
    </citation>
    <scope>NUCLEOTIDE SEQUENCE [LARGE SCALE GENOMIC DNA]</scope>
    <source>
        <strain evidence="2 3">Poly30</strain>
    </source>
</reference>